<evidence type="ECO:0000256" key="11">
    <source>
        <dbReference type="ARBA" id="ARBA00022915"/>
    </source>
</evidence>
<evidence type="ECO:0000256" key="2">
    <source>
        <dbReference type="ARBA" id="ARBA00004766"/>
    </source>
</evidence>
<proteinExistence type="inferred from homology"/>
<dbReference type="CDD" id="cd04261">
    <property type="entry name" value="AAK_AKii-LysC-BS"/>
    <property type="match status" value="1"/>
</dbReference>
<comment type="caution">
    <text evidence="17">The sequence shown here is derived from an EMBL/GenBank/DDBJ whole genome shotgun (WGS) entry which is preliminary data.</text>
</comment>
<dbReference type="SUPFAM" id="SSF53633">
    <property type="entry name" value="Carbamate kinase-like"/>
    <property type="match status" value="1"/>
</dbReference>
<dbReference type="NCBIfam" id="NF005154">
    <property type="entry name" value="PRK06635.1-2"/>
    <property type="match status" value="1"/>
</dbReference>
<dbReference type="Gene3D" id="3.30.2130.10">
    <property type="entry name" value="VC0802-like"/>
    <property type="match status" value="1"/>
</dbReference>
<evidence type="ECO:0000256" key="10">
    <source>
        <dbReference type="ARBA" id="ARBA00022840"/>
    </source>
</evidence>
<comment type="pathway">
    <text evidence="4 15">Amino-acid biosynthesis; L-threonine biosynthesis; L-threonine from L-aspartate: step 1/5.</text>
</comment>
<dbReference type="EC" id="2.7.2.4" evidence="14"/>
<evidence type="ECO:0000256" key="3">
    <source>
        <dbReference type="ARBA" id="ARBA00004986"/>
    </source>
</evidence>
<evidence type="ECO:0000256" key="12">
    <source>
        <dbReference type="ARBA" id="ARBA00023154"/>
    </source>
</evidence>
<evidence type="ECO:0000256" key="5">
    <source>
        <dbReference type="ARBA" id="ARBA00010122"/>
    </source>
</evidence>
<dbReference type="PROSITE" id="PS51671">
    <property type="entry name" value="ACT"/>
    <property type="match status" value="1"/>
</dbReference>
<keyword evidence="11" id="KW-0220">Diaminopimelate biosynthesis</keyword>
<dbReference type="InterPro" id="IPR036393">
    <property type="entry name" value="AceGlu_kinase-like_sf"/>
</dbReference>
<keyword evidence="12" id="KW-0457">Lysine biosynthesis</keyword>
<protein>
    <recommendedName>
        <fullName evidence="14">Aspartokinase</fullName>
        <ecNumber evidence="14">2.7.2.4</ecNumber>
    </recommendedName>
</protein>
<evidence type="ECO:0000256" key="7">
    <source>
        <dbReference type="ARBA" id="ARBA00022679"/>
    </source>
</evidence>
<keyword evidence="7 14" id="KW-0808">Transferase</keyword>
<keyword evidence="8" id="KW-0547">Nucleotide-binding</keyword>
<gene>
    <name evidence="17" type="ORF">HDG70_002374</name>
</gene>
<accession>A0ABX2RBQ0</accession>
<evidence type="ECO:0000313" key="17">
    <source>
        <dbReference type="EMBL" id="NYE58623.1"/>
    </source>
</evidence>
<evidence type="ECO:0000259" key="16">
    <source>
        <dbReference type="PROSITE" id="PS51671"/>
    </source>
</evidence>
<dbReference type="GO" id="GO:0004072">
    <property type="term" value="F:aspartate kinase activity"/>
    <property type="evidence" value="ECO:0007669"/>
    <property type="project" value="UniProtKB-EC"/>
</dbReference>
<comment type="similarity">
    <text evidence="5 14">Belongs to the aspartokinase family.</text>
</comment>
<comment type="pathway">
    <text evidence="3 15">Amino-acid biosynthesis; L-methionine biosynthesis via de novo pathway; L-homoserine from L-aspartate: step 1/3.</text>
</comment>
<dbReference type="InterPro" id="IPR018042">
    <property type="entry name" value="Aspartate_kinase_CS"/>
</dbReference>
<dbReference type="InterPro" id="IPR041740">
    <property type="entry name" value="AKii-LysC-BS"/>
</dbReference>
<dbReference type="CDD" id="cd04913">
    <property type="entry name" value="ACT_AKii-LysC-BS-like_1"/>
    <property type="match status" value="1"/>
</dbReference>
<dbReference type="RefSeq" id="WP_011344801.1">
    <property type="nucleotide sequence ID" value="NZ_ATYG01000030.1"/>
</dbReference>
<dbReference type="Gene3D" id="3.40.1160.10">
    <property type="entry name" value="Acetylglutamate kinase-like"/>
    <property type="match status" value="1"/>
</dbReference>
<dbReference type="InterPro" id="IPR001048">
    <property type="entry name" value="Asp/Glu/Uridylate_kinase"/>
</dbReference>
<evidence type="ECO:0000256" key="1">
    <source>
        <dbReference type="ARBA" id="ARBA00003121"/>
    </source>
</evidence>
<evidence type="ECO:0000256" key="14">
    <source>
        <dbReference type="RuleBase" id="RU003448"/>
    </source>
</evidence>
<dbReference type="InterPro" id="IPR005260">
    <property type="entry name" value="Asp_kin_monofn"/>
</dbReference>
<organism evidence="17 18">
    <name type="scientific">Carboxydothermus ferrireducens DSM 11255</name>
    <dbReference type="NCBI Taxonomy" id="1119529"/>
    <lineage>
        <taxon>Bacteria</taxon>
        <taxon>Bacillati</taxon>
        <taxon>Bacillota</taxon>
        <taxon>Clostridia</taxon>
        <taxon>Thermoanaerobacterales</taxon>
        <taxon>Thermoanaerobacteraceae</taxon>
        <taxon>Carboxydothermus</taxon>
    </lineage>
</organism>
<keyword evidence="6 15" id="KW-0028">Amino-acid biosynthesis</keyword>
<dbReference type="CDD" id="cd04923">
    <property type="entry name" value="ACT_AK-LysC-DapG-like_2"/>
    <property type="match status" value="1"/>
</dbReference>
<feature type="domain" description="ACT" evidence="16">
    <location>
        <begin position="263"/>
        <end position="347"/>
    </location>
</feature>
<dbReference type="Pfam" id="PF00696">
    <property type="entry name" value="AA_kinase"/>
    <property type="match status" value="1"/>
</dbReference>
<evidence type="ECO:0000256" key="4">
    <source>
        <dbReference type="ARBA" id="ARBA00005139"/>
    </source>
</evidence>
<evidence type="ECO:0000256" key="6">
    <source>
        <dbReference type="ARBA" id="ARBA00022605"/>
    </source>
</evidence>
<dbReference type="Proteomes" id="UP000604066">
    <property type="component" value="Unassembled WGS sequence"/>
</dbReference>
<dbReference type="NCBIfam" id="NF005155">
    <property type="entry name" value="PRK06635.1-4"/>
    <property type="match status" value="1"/>
</dbReference>
<dbReference type="SUPFAM" id="SSF55021">
    <property type="entry name" value="ACT-like"/>
    <property type="match status" value="2"/>
</dbReference>
<keyword evidence="9 14" id="KW-0418">Kinase</keyword>
<dbReference type="InterPro" id="IPR002912">
    <property type="entry name" value="ACT_dom"/>
</dbReference>
<dbReference type="InterPro" id="IPR045865">
    <property type="entry name" value="ACT-like_dom_sf"/>
</dbReference>
<dbReference type="InterPro" id="IPR054352">
    <property type="entry name" value="ACT_Aspartokinase"/>
</dbReference>
<sequence length="406" mass="43887">MLVVQKYGGSSVANPERIKNVARRVAEYYRAGHRVAVVVSAMGDTTDELLDLMGEISPNPPAREIDMLLSTGEQVSVALLAMALHELGVPARSFTGLQAGIYTDEVHTKARITEIKPERVIACLNSGKVAVVAGFQGVNREGDITTLGRGGSDTTAVALAAALKADICEIYTDVDGVYTADPRIVPDARKIKEISYEEMLELASLGAVVLQPRSVDFARNYKVEVHVRSSFNYNEGTVLKEERDLEKKGVVTGVAHDKNVVKIGVFGVPDQPGVAYRLFSELAAHNINVDMIIQSAGKEEGQNDISFTIGKNDLAKTVEILEDVVKKLSARGYTYDEKVAKVSIVGAGMVTYPGVAAKMFEALYEENINIQMISTSEIKVSCIIAEDAVERAVNAIHKKFELGNGV</sequence>
<comment type="function">
    <text evidence="1">Catalyzes the phosphorylation of the beta-carboxyl group of aspartic acid with ATP to yield 4-phospho-L-aspartate, which is involved in the branched biosynthetic pathway leading to the biosynthesis of amino acids threonine, isoleucine and methionine.</text>
</comment>
<dbReference type="InterPro" id="IPR001341">
    <property type="entry name" value="Asp_kinase"/>
</dbReference>
<dbReference type="EMBL" id="JACCBS010000003">
    <property type="protein sequence ID" value="NYE58623.1"/>
    <property type="molecule type" value="Genomic_DNA"/>
</dbReference>
<dbReference type="PIRSF" id="PIRSF000726">
    <property type="entry name" value="Asp_kin"/>
    <property type="match status" value="1"/>
</dbReference>
<evidence type="ECO:0000256" key="13">
    <source>
        <dbReference type="ARBA" id="ARBA00047872"/>
    </source>
</evidence>
<dbReference type="PANTHER" id="PTHR21499:SF3">
    <property type="entry name" value="ASPARTOKINASE"/>
    <property type="match status" value="1"/>
</dbReference>
<dbReference type="Pfam" id="PF22468">
    <property type="entry name" value="ACT_9"/>
    <property type="match status" value="2"/>
</dbReference>
<dbReference type="NCBIfam" id="TIGR00657">
    <property type="entry name" value="asp_kinases"/>
    <property type="match status" value="1"/>
</dbReference>
<evidence type="ECO:0000256" key="15">
    <source>
        <dbReference type="RuleBase" id="RU004249"/>
    </source>
</evidence>
<keyword evidence="18" id="KW-1185">Reference proteome</keyword>
<keyword evidence="10" id="KW-0067">ATP-binding</keyword>
<dbReference type="PANTHER" id="PTHR21499">
    <property type="entry name" value="ASPARTATE KINASE"/>
    <property type="match status" value="1"/>
</dbReference>
<dbReference type="NCBIfam" id="TIGR00656">
    <property type="entry name" value="asp_kin_monofn"/>
    <property type="match status" value="1"/>
</dbReference>
<comment type="catalytic activity">
    <reaction evidence="13 14">
        <text>L-aspartate + ATP = 4-phospho-L-aspartate + ADP</text>
        <dbReference type="Rhea" id="RHEA:23776"/>
        <dbReference type="ChEBI" id="CHEBI:29991"/>
        <dbReference type="ChEBI" id="CHEBI:30616"/>
        <dbReference type="ChEBI" id="CHEBI:57535"/>
        <dbReference type="ChEBI" id="CHEBI:456216"/>
        <dbReference type="EC" id="2.7.2.4"/>
    </reaction>
</comment>
<evidence type="ECO:0000313" key="18">
    <source>
        <dbReference type="Proteomes" id="UP000604066"/>
    </source>
</evidence>
<comment type="pathway">
    <text evidence="2 15">Amino-acid biosynthesis; L-lysine biosynthesis via DAP pathway; (S)-tetrahydrodipicolinate from L-aspartate: step 1/4.</text>
</comment>
<name>A0ABX2RBQ0_9THEO</name>
<evidence type="ECO:0000256" key="8">
    <source>
        <dbReference type="ARBA" id="ARBA00022741"/>
    </source>
</evidence>
<evidence type="ECO:0000256" key="9">
    <source>
        <dbReference type="ARBA" id="ARBA00022777"/>
    </source>
</evidence>
<dbReference type="PROSITE" id="PS00324">
    <property type="entry name" value="ASPARTOKINASE"/>
    <property type="match status" value="1"/>
</dbReference>
<reference evidence="17 18" key="1">
    <citation type="submission" date="2020-07" db="EMBL/GenBank/DDBJ databases">
        <title>Genomic Encyclopedia of Type Strains, Phase III (KMG-III): the genomes of soil and plant-associated and newly described type strains.</title>
        <authorList>
            <person name="Whitman W."/>
        </authorList>
    </citation>
    <scope>NUCLEOTIDE SEQUENCE [LARGE SCALE GENOMIC DNA]</scope>
    <source>
        <strain evidence="17 18">DSM 11255</strain>
    </source>
</reference>